<reference evidence="3 4" key="1">
    <citation type="submission" date="2018-08" db="EMBL/GenBank/DDBJ databases">
        <title>Recombination of ecologically and evolutionarily significant loci maintains genetic cohesion in the Pseudomonas syringae species complex.</title>
        <authorList>
            <person name="Dillon M."/>
            <person name="Thakur S."/>
            <person name="Almeida R.N.D."/>
            <person name="Weir B.S."/>
            <person name="Guttman D.S."/>
        </authorList>
    </citation>
    <scope>NUCLEOTIDE SEQUENCE [LARGE SCALE GENOMIC DNA]</scope>
    <source>
        <strain evidence="3 4">ICMP 13786</strain>
    </source>
</reference>
<feature type="domain" description="Apea-like HEPN" evidence="1">
    <location>
        <begin position="328"/>
        <end position="461"/>
    </location>
</feature>
<gene>
    <name evidence="3" type="ORF">ALP42_00352</name>
</gene>
<evidence type="ECO:0000259" key="1">
    <source>
        <dbReference type="Pfam" id="PF18739"/>
    </source>
</evidence>
<dbReference type="InterPro" id="IPR041229">
    <property type="entry name" value="HEPN_Apea"/>
</dbReference>
<evidence type="ECO:0000313" key="3">
    <source>
        <dbReference type="EMBL" id="RMT68855.1"/>
    </source>
</evidence>
<name>A0AB74BAE9_PSESS</name>
<evidence type="ECO:0000313" key="4">
    <source>
        <dbReference type="Proteomes" id="UP000268636"/>
    </source>
</evidence>
<dbReference type="EMBL" id="RBTN01000323">
    <property type="protein sequence ID" value="RMT68855.1"/>
    <property type="molecule type" value="Genomic_DNA"/>
</dbReference>
<dbReference type="RefSeq" id="WP_031596517.1">
    <property type="nucleotide sequence ID" value="NZ_RBTN01000323.1"/>
</dbReference>
<feature type="domain" description="ApeA N-terminal" evidence="2">
    <location>
        <begin position="17"/>
        <end position="297"/>
    </location>
</feature>
<evidence type="ECO:0000259" key="2">
    <source>
        <dbReference type="Pfam" id="PF18862"/>
    </source>
</evidence>
<dbReference type="AlphaFoldDB" id="A0AB74BAE9"/>
<dbReference type="InterPro" id="IPR041223">
    <property type="entry name" value="ApeA_NTD"/>
</dbReference>
<evidence type="ECO:0008006" key="5">
    <source>
        <dbReference type="Google" id="ProtNLM"/>
    </source>
</evidence>
<protein>
    <recommendedName>
        <fullName evidence="5">ApeA N-terminal domain-containing protein</fullName>
    </recommendedName>
</protein>
<dbReference type="Pfam" id="PF18862">
    <property type="entry name" value="ApeA_NTD1"/>
    <property type="match status" value="1"/>
</dbReference>
<accession>A0AB74BAE9</accession>
<dbReference type="Pfam" id="PF18739">
    <property type="entry name" value="HEPN_Apea"/>
    <property type="match status" value="1"/>
</dbReference>
<organism evidence="3 4">
    <name type="scientific">Pseudomonas savastanoi pv. nerii</name>
    <dbReference type="NCBI Taxonomy" id="360921"/>
    <lineage>
        <taxon>Bacteria</taxon>
        <taxon>Pseudomonadati</taxon>
        <taxon>Pseudomonadota</taxon>
        <taxon>Gammaproteobacteria</taxon>
        <taxon>Pseudomonadales</taxon>
        <taxon>Pseudomonadaceae</taxon>
        <taxon>Pseudomonas</taxon>
    </lineage>
</organism>
<dbReference type="Proteomes" id="UP000268636">
    <property type="component" value="Unassembled WGS sequence"/>
</dbReference>
<sequence>MLDEVKDINGFFDLLVRKVFGILSVDGDKTLLTLRSNSFIPHIEEVECLVGTGFDHKIVSCLRCIGVGSERRFNRGGTEHVSSIFPHYVSVGDAVLNTVEETITEIYFNTNDLPMLFNDSRAFGHIFTSKEALTDLLTHHHEGLEREYSHGFPLNMPEISDEPHIFYFTGKMKIFECATPLGVLSVNHGPSIMIDGKSGISCENDISASIKLSSPVNFDTAYDCVMTFARFFSIMAGRTQALSAVKLRKIGLPENSLLDIYSSFKTPVSGAPIQHFRDIPISPIHRPDEFTKVLNNWLATEPDWGVGRIQYLTGLAKSRSYDTDRLVAAANAFDILPASATVADSLVSEEFESARGKCLEILAGLPKTEDRASAIGVLKRWGRANLRSKVLHRATIVKAQMPQISEYIDDILVMAIKTRNYFVHGSDDFNYIKYQRFLPVFTDALEFVFSVSDLIECGWNSVEWLKQKPSSHHNYGAFLNSLAAIAVELKEERSRK</sequence>
<proteinExistence type="predicted"/>
<comment type="caution">
    <text evidence="3">The sequence shown here is derived from an EMBL/GenBank/DDBJ whole genome shotgun (WGS) entry which is preliminary data.</text>
</comment>